<dbReference type="OrthoDB" id="9806163at2"/>
<gene>
    <name evidence="3" type="ORF">C7I85_25845</name>
</gene>
<dbReference type="Gene3D" id="2.60.120.260">
    <property type="entry name" value="Galactose-binding domain-like"/>
    <property type="match status" value="1"/>
</dbReference>
<proteinExistence type="predicted"/>
<dbReference type="RefSeq" id="WP_106726878.1">
    <property type="nucleotide sequence ID" value="NZ_PXYL01000021.1"/>
</dbReference>
<evidence type="ECO:0000256" key="1">
    <source>
        <dbReference type="ARBA" id="ARBA00022801"/>
    </source>
</evidence>
<dbReference type="NCBIfam" id="TIGR00976">
    <property type="entry name" value="CocE_NonD"/>
    <property type="match status" value="1"/>
</dbReference>
<sequence>MKTVTEFPRKVVEHPDMGLVMPDGCRLSARVWMPEDAERNPVPVILEHLPYRKRDGTTARDSLTHPYLAGHGYACIRVDMRGNGDSEGLMEDEYSEQEWQDACDVIAWAAAQPWCNGNVGMMGISWGGFNSLQVAAKQPPALKAIITLCSTTDRYADDIHYKGGCLLNENFGWASTMLSYSSRSPDPALVGDKWREMWLHRLESQPFLARTWFGHQRRDAYWKRGSVCEDYSAIQAAVLSIGGWHDGYRNTISHLVSNISAPVKGIVGPWIHKYPHFAAPKPAIGFLQVALRWWDRWLKGVENGAENDPAYRAWVMDSVRPSRWHDERPGRWISESQWPSPRIETREIELLAITAAPALVASPQDCGLTGGEYFPFTYGPELPGDQRGDDARSVCFDQPVQAEAIDIVGAPEVLVRFASDKPQANIAVRLCDVHPDGASELISYGVLNLTHRNSHEFPEKLTPGEVVAARVVLDQCAYRLPAGHRLRVAVSTAYWPAIWPSPEPVRLELSEAKLSLPVRPLAKGDEASFPEPEAAAPWAIETLRDSSSERHIDRDEKTGTVTLSITDDFGEVRDLDHGLVSGSIVREKWTIHPDDPLSARGETHWTDVMSRNEFSLRTETRSRMHSDAKNFYFEARIEAYEGSKLVFERDYREEIPRDHI</sequence>
<dbReference type="Gene3D" id="1.10.3020.10">
    <property type="entry name" value="alpha-amino acid ester hydrolase ( Helical cap domain)"/>
    <property type="match status" value="1"/>
</dbReference>
<dbReference type="Pfam" id="PF08530">
    <property type="entry name" value="PepX_C"/>
    <property type="match status" value="1"/>
</dbReference>
<protein>
    <submittedName>
        <fullName evidence="3">Peptidase S15</fullName>
    </submittedName>
</protein>
<keyword evidence="4" id="KW-1185">Reference proteome</keyword>
<keyword evidence="1" id="KW-0378">Hydrolase</keyword>
<dbReference type="InterPro" id="IPR050585">
    <property type="entry name" value="Xaa-Pro_dipeptidyl-ppase/CocE"/>
</dbReference>
<dbReference type="InterPro" id="IPR005674">
    <property type="entry name" value="CocE/Ser_esterase"/>
</dbReference>
<dbReference type="InterPro" id="IPR013736">
    <property type="entry name" value="Xaa-Pro_dipept_C"/>
</dbReference>
<dbReference type="SUPFAM" id="SSF49785">
    <property type="entry name" value="Galactose-binding domain-like"/>
    <property type="match status" value="1"/>
</dbReference>
<dbReference type="SMART" id="SM00939">
    <property type="entry name" value="PepX_C"/>
    <property type="match status" value="1"/>
</dbReference>
<dbReference type="Gene3D" id="3.40.50.1820">
    <property type="entry name" value="alpha/beta hydrolase"/>
    <property type="match status" value="1"/>
</dbReference>
<dbReference type="InterPro" id="IPR029058">
    <property type="entry name" value="AB_hydrolase_fold"/>
</dbReference>
<dbReference type="Proteomes" id="UP000240653">
    <property type="component" value="Unassembled WGS sequence"/>
</dbReference>
<comment type="caution">
    <text evidence="3">The sequence shown here is derived from an EMBL/GenBank/DDBJ whole genome shotgun (WGS) entry which is preliminary data.</text>
</comment>
<organism evidence="3 4">
    <name type="scientific">Pseudaminobacter soli</name>
    <name type="common">ex Li et al. 2025</name>
    <dbReference type="NCBI Taxonomy" id="1295366"/>
    <lineage>
        <taxon>Bacteria</taxon>
        <taxon>Pseudomonadati</taxon>
        <taxon>Pseudomonadota</taxon>
        <taxon>Alphaproteobacteria</taxon>
        <taxon>Hyphomicrobiales</taxon>
        <taxon>Phyllobacteriaceae</taxon>
        <taxon>Pseudaminobacter</taxon>
    </lineage>
</organism>
<name>A0A2P7S0D7_9HYPH</name>
<evidence type="ECO:0000313" key="3">
    <source>
        <dbReference type="EMBL" id="PSJ55935.1"/>
    </source>
</evidence>
<dbReference type="GO" id="GO:0008239">
    <property type="term" value="F:dipeptidyl-peptidase activity"/>
    <property type="evidence" value="ECO:0007669"/>
    <property type="project" value="InterPro"/>
</dbReference>
<dbReference type="AlphaFoldDB" id="A0A2P7S0D7"/>
<reference evidence="3 4" key="1">
    <citation type="submission" date="2018-03" db="EMBL/GenBank/DDBJ databases">
        <title>The draft genome of Mesorhizobium soli JCM 19897.</title>
        <authorList>
            <person name="Li L."/>
            <person name="Liu L."/>
            <person name="Liang L."/>
            <person name="Wang T."/>
            <person name="Zhang X."/>
        </authorList>
    </citation>
    <scope>NUCLEOTIDE SEQUENCE [LARGE SCALE GENOMIC DNA]</scope>
    <source>
        <strain evidence="3 4">JCM 19897</strain>
    </source>
</reference>
<dbReference type="InterPro" id="IPR008979">
    <property type="entry name" value="Galactose-bd-like_sf"/>
</dbReference>
<accession>A0A2P7S0D7</accession>
<dbReference type="EMBL" id="PXYL01000021">
    <property type="protein sequence ID" value="PSJ55935.1"/>
    <property type="molecule type" value="Genomic_DNA"/>
</dbReference>
<evidence type="ECO:0000259" key="2">
    <source>
        <dbReference type="SMART" id="SM00939"/>
    </source>
</evidence>
<dbReference type="SUPFAM" id="SSF53474">
    <property type="entry name" value="alpha/beta-Hydrolases"/>
    <property type="match status" value="1"/>
</dbReference>
<dbReference type="PANTHER" id="PTHR43056">
    <property type="entry name" value="PEPTIDASE S9 PROLYL OLIGOPEPTIDASE"/>
    <property type="match status" value="1"/>
</dbReference>
<dbReference type="PANTHER" id="PTHR43056:SF10">
    <property type="entry name" value="COCE_NOND FAMILY, PUTATIVE (AFU_ORTHOLOGUE AFUA_7G00600)-RELATED"/>
    <property type="match status" value="1"/>
</dbReference>
<evidence type="ECO:0000313" key="4">
    <source>
        <dbReference type="Proteomes" id="UP000240653"/>
    </source>
</evidence>
<dbReference type="Pfam" id="PF02129">
    <property type="entry name" value="Peptidase_S15"/>
    <property type="match status" value="1"/>
</dbReference>
<feature type="domain" description="Xaa-Pro dipeptidyl-peptidase C-terminal" evidence="2">
    <location>
        <begin position="291"/>
        <end position="538"/>
    </location>
</feature>
<dbReference type="InterPro" id="IPR000383">
    <property type="entry name" value="Xaa-Pro-like_dom"/>
</dbReference>